<dbReference type="InParanoid" id="G8JWQ3"/>
<feature type="domain" description="DNA polymerase alpha subunit B OB" evidence="9">
    <location>
        <begin position="225"/>
        <end position="333"/>
    </location>
</feature>
<dbReference type="eggNOG" id="KOG1625">
    <property type="taxonomic scope" value="Eukaryota"/>
</dbReference>
<evidence type="ECO:0000313" key="11">
    <source>
        <dbReference type="Proteomes" id="UP000006790"/>
    </source>
</evidence>
<keyword evidence="11" id="KW-1185">Reference proteome</keyword>
<protein>
    <recommendedName>
        <fullName evidence="3 6">DNA polymerase alpha subunit B</fullName>
    </recommendedName>
</protein>
<evidence type="ECO:0000256" key="7">
    <source>
        <dbReference type="SAM" id="MobiDB-lite"/>
    </source>
</evidence>
<dbReference type="OMA" id="PFLDIEH"/>
<proteinExistence type="inferred from homology"/>
<dbReference type="AlphaFoldDB" id="G8JWQ3"/>
<dbReference type="PANTHER" id="PTHR23061:SF12">
    <property type="entry name" value="DNA POLYMERASE ALPHA SUBUNIT B"/>
    <property type="match status" value="1"/>
</dbReference>
<evidence type="ECO:0000256" key="6">
    <source>
        <dbReference type="PIRNR" id="PIRNR018300"/>
    </source>
</evidence>
<evidence type="ECO:0000256" key="3">
    <source>
        <dbReference type="ARBA" id="ARBA00018596"/>
    </source>
</evidence>
<dbReference type="GO" id="GO:0003677">
    <property type="term" value="F:DNA binding"/>
    <property type="evidence" value="ECO:0007669"/>
    <property type="project" value="InterPro"/>
</dbReference>
<comment type="subcellular location">
    <subcellularLocation>
        <location evidence="1 6">Nucleus</location>
    </subcellularLocation>
</comment>
<dbReference type="Pfam" id="PF22062">
    <property type="entry name" value="OB_DPOA2"/>
    <property type="match status" value="1"/>
</dbReference>
<dbReference type="GO" id="GO:0005635">
    <property type="term" value="C:nuclear envelope"/>
    <property type="evidence" value="ECO:0007669"/>
    <property type="project" value="EnsemblFungi"/>
</dbReference>
<evidence type="ECO:0000256" key="1">
    <source>
        <dbReference type="ARBA" id="ARBA00004123"/>
    </source>
</evidence>
<dbReference type="KEGG" id="erc:Ecym_7448"/>
<sequence length="652" mass="73197">MTTQSKLVTNFGPEADDVKIIGILESYMKLYALSVDELYIRWEQFSYHNQHLSLKLDESTLQNFKLFIQQQIEKKGNISHGSVNSPGASNSGRNPNLGKKPKMLRPTGGTGLFGFGGSPNTPVVKKRKLEDRSFLKNELQADGSSPIVDTRSSPIFNGENSSAGTPYSMKETAFPDKIIDTLNPDLPIGEGIDFNNESKVKMVPLYDQKKYKYRTMRQNLLDSADVLDEQINIFTDIIQERYNLGNSDLGDPTIQSQSALICTGRIVPDTPCDERLNMDSVAIETSRSAGIGRRIRLNLDDVKECSLFPGQLIALRGKNANGEYFKVEEILELPYLDFPVSSIQDIQESQLTLDSQMKIVVTSGPYTPKNSFDFTNFSEFVERINTKIKPHVLIMFGPFLDISHPLIKTGGIPKFPNLKFQPRTMDEIFLKVLAPILKNLNPKIQVILIPSTKDVLSKHVSYPQDAFSRRELQLPKNFKCVTNPATFQLNELFFGCSNNDIFKDVKEIPKGPNTLSKNRLDRVAEHILQQRRFYPLFPGNINTCKTSDDGTREHISGADLEVPYLGLTEFVGDFIPDVIIIPSELTHFARVVKNVVFINPGPFVRAGGSRGTYIQISISPPDVENGNVTKVADKDIYLHNVWKRARIDILTA</sequence>
<accession>G8JWQ3</accession>
<dbReference type="Pfam" id="PF04042">
    <property type="entry name" value="DNA_pol_E_B"/>
    <property type="match status" value="1"/>
</dbReference>
<dbReference type="GO" id="GO:0003887">
    <property type="term" value="F:DNA-directed DNA polymerase activity"/>
    <property type="evidence" value="ECO:0007669"/>
    <property type="project" value="EnsemblFungi"/>
</dbReference>
<dbReference type="STRING" id="931890.G8JWQ3"/>
<dbReference type="InterPro" id="IPR016722">
    <property type="entry name" value="DNA_pol_alpha_bsu"/>
</dbReference>
<feature type="domain" description="DNA polymerase alpha/delta/epsilon subunit B" evidence="8">
    <location>
        <begin position="359"/>
        <end position="589"/>
    </location>
</feature>
<feature type="region of interest" description="Disordered" evidence="7">
    <location>
        <begin position="143"/>
        <end position="168"/>
    </location>
</feature>
<dbReference type="EMBL" id="CP002503">
    <property type="protein sequence ID" value="AET41268.1"/>
    <property type="molecule type" value="Genomic_DNA"/>
</dbReference>
<evidence type="ECO:0000256" key="5">
    <source>
        <dbReference type="ARBA" id="ARBA00023242"/>
    </source>
</evidence>
<name>G8JWQ3_ERECY</name>
<dbReference type="InterPro" id="IPR007185">
    <property type="entry name" value="DNA_pol_a/d/e_bsu"/>
</dbReference>
<evidence type="ECO:0000259" key="9">
    <source>
        <dbReference type="Pfam" id="PF22062"/>
    </source>
</evidence>
<dbReference type="PANTHER" id="PTHR23061">
    <property type="entry name" value="DNA POLYMERASE 2 ALPHA 70 KDA SUBUNIT"/>
    <property type="match status" value="1"/>
</dbReference>
<evidence type="ECO:0000313" key="10">
    <source>
        <dbReference type="EMBL" id="AET41268.1"/>
    </source>
</evidence>
<organism evidence="10 11">
    <name type="scientific">Eremothecium cymbalariae (strain CBS 270.75 / DBVPG 7215 / KCTC 17166 / NRRL Y-17582)</name>
    <name type="common">Yeast</name>
    <dbReference type="NCBI Taxonomy" id="931890"/>
    <lineage>
        <taxon>Eukaryota</taxon>
        <taxon>Fungi</taxon>
        <taxon>Dikarya</taxon>
        <taxon>Ascomycota</taxon>
        <taxon>Saccharomycotina</taxon>
        <taxon>Saccharomycetes</taxon>
        <taxon>Saccharomycetales</taxon>
        <taxon>Saccharomycetaceae</taxon>
        <taxon>Eremothecium</taxon>
    </lineage>
</organism>
<evidence type="ECO:0000256" key="4">
    <source>
        <dbReference type="ARBA" id="ARBA00022705"/>
    </source>
</evidence>
<feature type="compositionally biased region" description="Polar residues" evidence="7">
    <location>
        <begin position="79"/>
        <end position="94"/>
    </location>
</feature>
<evidence type="ECO:0000259" key="8">
    <source>
        <dbReference type="Pfam" id="PF04042"/>
    </source>
</evidence>
<gene>
    <name evidence="10" type="ordered locus">Ecym_7448</name>
</gene>
<comment type="similarity">
    <text evidence="2 6">Belongs to the DNA polymerase alpha subunit B family.</text>
</comment>
<keyword evidence="5 6" id="KW-0539">Nucleus</keyword>
<dbReference type="GO" id="GO:0016233">
    <property type="term" value="P:telomere capping"/>
    <property type="evidence" value="ECO:0007669"/>
    <property type="project" value="EnsemblFungi"/>
</dbReference>
<dbReference type="GO" id="GO:0005658">
    <property type="term" value="C:alpha DNA polymerase:primase complex"/>
    <property type="evidence" value="ECO:0007669"/>
    <property type="project" value="EnsemblFungi"/>
</dbReference>
<dbReference type="GeneID" id="11471455"/>
<dbReference type="Proteomes" id="UP000006790">
    <property type="component" value="Chromosome 7"/>
</dbReference>
<reference evidence="11" key="1">
    <citation type="journal article" date="2012" name="G3 (Bethesda)">
        <title>Pichia sorbitophila, an interspecies yeast hybrid reveals early steps of genome resolution following polyploidization.</title>
        <authorList>
            <person name="Leh Louis V."/>
            <person name="Despons L."/>
            <person name="Friedrich A."/>
            <person name="Martin T."/>
            <person name="Durrens P."/>
            <person name="Casaregola S."/>
            <person name="Neuveglise C."/>
            <person name="Fairhead C."/>
            <person name="Marck C."/>
            <person name="Cruz J.A."/>
            <person name="Straub M.L."/>
            <person name="Kugler V."/>
            <person name="Sacerdot C."/>
            <person name="Uzunov Z."/>
            <person name="Thierry A."/>
            <person name="Weiss S."/>
            <person name="Bleykasten C."/>
            <person name="De Montigny J."/>
            <person name="Jacques N."/>
            <person name="Jung P."/>
            <person name="Lemaire M."/>
            <person name="Mallet S."/>
            <person name="Morel G."/>
            <person name="Richard G.F."/>
            <person name="Sarkar A."/>
            <person name="Savel G."/>
            <person name="Schacherer J."/>
            <person name="Seret M.L."/>
            <person name="Talla E."/>
            <person name="Samson G."/>
            <person name="Jubin C."/>
            <person name="Poulain J."/>
            <person name="Vacherie B."/>
            <person name="Barbe V."/>
            <person name="Pelletier E."/>
            <person name="Sherman D.J."/>
            <person name="Westhof E."/>
            <person name="Weissenbach J."/>
            <person name="Baret P.V."/>
            <person name="Wincker P."/>
            <person name="Gaillardin C."/>
            <person name="Dujon B."/>
            <person name="Souciet J.L."/>
        </authorList>
    </citation>
    <scope>NUCLEOTIDE SEQUENCE [LARGE SCALE GENOMIC DNA]</scope>
    <source>
        <strain evidence="11">CBS 270.75 / DBVPG 7215 / KCTC 17166 / NRRL Y-17582</strain>
    </source>
</reference>
<evidence type="ECO:0000256" key="2">
    <source>
        <dbReference type="ARBA" id="ARBA00007299"/>
    </source>
</evidence>
<dbReference type="PIRSF" id="PIRSF018300">
    <property type="entry name" value="DNA_pol_alph_2"/>
    <property type="match status" value="1"/>
</dbReference>
<dbReference type="RefSeq" id="XP_003648085.1">
    <property type="nucleotide sequence ID" value="XM_003648037.1"/>
</dbReference>
<dbReference type="InterPro" id="IPR054300">
    <property type="entry name" value="OB_DPOA2"/>
</dbReference>
<feature type="compositionally biased region" description="Polar residues" evidence="7">
    <location>
        <begin position="150"/>
        <end position="165"/>
    </location>
</feature>
<dbReference type="FunCoup" id="G8JWQ3">
    <property type="interactions" value="412"/>
</dbReference>
<feature type="region of interest" description="Disordered" evidence="7">
    <location>
        <begin position="77"/>
        <end position="103"/>
    </location>
</feature>
<dbReference type="Gene3D" id="3.60.21.60">
    <property type="match status" value="2"/>
</dbReference>
<comment type="function">
    <text evidence="6">Accessory subunit of the DNA polymerase alpha complex (also known as the alpha DNA polymerase-primase complex) which plays an essential role in the initiation of DNA synthesis.</text>
</comment>
<dbReference type="OrthoDB" id="336885at2759"/>
<dbReference type="GO" id="GO:0006270">
    <property type="term" value="P:DNA replication initiation"/>
    <property type="evidence" value="ECO:0007669"/>
    <property type="project" value="EnsemblFungi"/>
</dbReference>
<dbReference type="HOGENOM" id="CLU_014923_1_0_1"/>
<keyword evidence="4 6" id="KW-0235">DNA replication</keyword>